<dbReference type="PROSITE" id="PS00041">
    <property type="entry name" value="HTH_ARAC_FAMILY_1"/>
    <property type="match status" value="1"/>
</dbReference>
<organism evidence="5 6">
    <name type="scientific">Salipiger abyssi</name>
    <dbReference type="NCBI Taxonomy" id="1250539"/>
    <lineage>
        <taxon>Bacteria</taxon>
        <taxon>Pseudomonadati</taxon>
        <taxon>Pseudomonadota</taxon>
        <taxon>Alphaproteobacteria</taxon>
        <taxon>Rhodobacterales</taxon>
        <taxon>Roseobacteraceae</taxon>
        <taxon>Salipiger</taxon>
    </lineage>
</organism>
<dbReference type="SUPFAM" id="SSF52317">
    <property type="entry name" value="Class I glutamine amidotransferase-like"/>
    <property type="match status" value="1"/>
</dbReference>
<evidence type="ECO:0000313" key="6">
    <source>
        <dbReference type="Proteomes" id="UP000187059"/>
    </source>
</evidence>
<dbReference type="InterPro" id="IPR002818">
    <property type="entry name" value="DJ-1/PfpI"/>
</dbReference>
<evidence type="ECO:0000313" key="5">
    <source>
        <dbReference type="EMBL" id="APZ52861.1"/>
    </source>
</evidence>
<dbReference type="InterPro" id="IPR018060">
    <property type="entry name" value="HTH_AraC"/>
</dbReference>
<evidence type="ECO:0000259" key="4">
    <source>
        <dbReference type="PROSITE" id="PS01124"/>
    </source>
</evidence>
<evidence type="ECO:0000256" key="1">
    <source>
        <dbReference type="ARBA" id="ARBA00023015"/>
    </source>
</evidence>
<dbReference type="Gene3D" id="1.10.10.60">
    <property type="entry name" value="Homeodomain-like"/>
    <property type="match status" value="1"/>
</dbReference>
<evidence type="ECO:0000256" key="2">
    <source>
        <dbReference type="ARBA" id="ARBA00023125"/>
    </source>
</evidence>
<proteinExistence type="predicted"/>
<dbReference type="PROSITE" id="PS01124">
    <property type="entry name" value="HTH_ARAC_FAMILY_2"/>
    <property type="match status" value="1"/>
</dbReference>
<accession>A0A1P8UTZ9</accession>
<reference evidence="5 6" key="1">
    <citation type="submission" date="2016-04" db="EMBL/GenBank/DDBJ databases">
        <title>Deep-sea bacteria in the southern Pacific.</title>
        <authorList>
            <person name="Tang K."/>
        </authorList>
    </citation>
    <scope>NUCLEOTIDE SEQUENCE [LARGE SCALE GENOMIC DNA]</scope>
    <source>
        <strain evidence="5 6">JLT2014</strain>
    </source>
</reference>
<keyword evidence="3" id="KW-0804">Transcription</keyword>
<protein>
    <submittedName>
        <fullName evidence="5">Transcriptional regulator</fullName>
    </submittedName>
</protein>
<dbReference type="Proteomes" id="UP000187059">
    <property type="component" value="Chromosome"/>
</dbReference>
<dbReference type="InterPro" id="IPR029062">
    <property type="entry name" value="Class_I_gatase-like"/>
</dbReference>
<keyword evidence="6" id="KW-1185">Reference proteome</keyword>
<dbReference type="GO" id="GO:0043565">
    <property type="term" value="F:sequence-specific DNA binding"/>
    <property type="evidence" value="ECO:0007669"/>
    <property type="project" value="InterPro"/>
</dbReference>
<dbReference type="InterPro" id="IPR009057">
    <property type="entry name" value="Homeodomain-like_sf"/>
</dbReference>
<dbReference type="KEGG" id="paby:Ga0080574_TMP2527"/>
<dbReference type="Pfam" id="PF01965">
    <property type="entry name" value="DJ-1_PfpI"/>
    <property type="match status" value="1"/>
</dbReference>
<dbReference type="PANTHER" id="PTHR43130">
    <property type="entry name" value="ARAC-FAMILY TRANSCRIPTIONAL REGULATOR"/>
    <property type="match status" value="1"/>
</dbReference>
<dbReference type="STRING" id="1250539.Ga0080574_TMP2527"/>
<evidence type="ECO:0000256" key="3">
    <source>
        <dbReference type="ARBA" id="ARBA00023163"/>
    </source>
</evidence>
<sequence length="315" mass="34579">MAARRIGFCLVEGYAMMSTAAAMEPLRAANLFSDRPLYEILPLSVAGGPVRSSLPAAIETRALEAAGSDFDMVFVVAGGEPLRIRDRALYAWLRRMDRLGVTLGGISGGSAVLARAGLMDNRRFTVHWHHLDELRAMSDGFALERRLYVIDRDRYTCAGGTAPLDMMHAMISAEHGAGFARRISDWFIQTEIRVAEAPQQASIAARYGPLPRAVSEALELMESHIADPLELGQIAALVGLSPRQLQRQFAGAVGMSVIRAYRDIRLGTARELLRTSRIRIGEIAQMTGFATQAAFSEAYRQRYDEAPRQARDAGL</sequence>
<name>A0A1P8UTZ9_9RHOB</name>
<dbReference type="CDD" id="cd03136">
    <property type="entry name" value="GATase1_AraC_ArgR_like"/>
    <property type="match status" value="1"/>
</dbReference>
<keyword evidence="2" id="KW-0238">DNA-binding</keyword>
<dbReference type="PANTHER" id="PTHR43130:SF3">
    <property type="entry name" value="HTH-TYPE TRANSCRIPTIONAL REGULATOR RV1931C"/>
    <property type="match status" value="1"/>
</dbReference>
<dbReference type="Gene3D" id="3.40.50.880">
    <property type="match status" value="1"/>
</dbReference>
<dbReference type="GO" id="GO:0003700">
    <property type="term" value="F:DNA-binding transcription factor activity"/>
    <property type="evidence" value="ECO:0007669"/>
    <property type="project" value="InterPro"/>
</dbReference>
<dbReference type="SUPFAM" id="SSF46689">
    <property type="entry name" value="Homeodomain-like"/>
    <property type="match status" value="2"/>
</dbReference>
<feature type="domain" description="HTH araC/xylS-type" evidence="4">
    <location>
        <begin position="215"/>
        <end position="313"/>
    </location>
</feature>
<dbReference type="RefSeq" id="WP_076699692.1">
    <property type="nucleotide sequence ID" value="NZ_CP015093.1"/>
</dbReference>
<dbReference type="SMART" id="SM00342">
    <property type="entry name" value="HTH_ARAC"/>
    <property type="match status" value="1"/>
</dbReference>
<gene>
    <name evidence="5" type="ORF">Ga0080574_TMP2527</name>
</gene>
<dbReference type="Pfam" id="PF12833">
    <property type="entry name" value="HTH_18"/>
    <property type="match status" value="1"/>
</dbReference>
<dbReference type="EMBL" id="CP015093">
    <property type="protein sequence ID" value="APZ52861.1"/>
    <property type="molecule type" value="Genomic_DNA"/>
</dbReference>
<keyword evidence="1" id="KW-0805">Transcription regulation</keyword>
<dbReference type="InterPro" id="IPR052158">
    <property type="entry name" value="INH-QAR"/>
</dbReference>
<dbReference type="InterPro" id="IPR018062">
    <property type="entry name" value="HTH_AraC-typ_CS"/>
</dbReference>
<dbReference type="AlphaFoldDB" id="A0A1P8UTZ9"/>